<evidence type="ECO:0000313" key="2">
    <source>
        <dbReference type="EMBL" id="KAJ8396460.1"/>
    </source>
</evidence>
<accession>A0AAD7S5Q9</accession>
<evidence type="ECO:0000256" key="1">
    <source>
        <dbReference type="SAM" id="MobiDB-lite"/>
    </source>
</evidence>
<evidence type="ECO:0000313" key="3">
    <source>
        <dbReference type="Proteomes" id="UP001221898"/>
    </source>
</evidence>
<comment type="caution">
    <text evidence="2">The sequence shown here is derived from an EMBL/GenBank/DDBJ whole genome shotgun (WGS) entry which is preliminary data.</text>
</comment>
<dbReference type="Proteomes" id="UP001221898">
    <property type="component" value="Unassembled WGS sequence"/>
</dbReference>
<reference evidence="2" key="1">
    <citation type="journal article" date="2023" name="Science">
        <title>Genome structures resolve the early diversification of teleost fishes.</title>
        <authorList>
            <person name="Parey E."/>
            <person name="Louis A."/>
            <person name="Montfort J."/>
            <person name="Bouchez O."/>
            <person name="Roques C."/>
            <person name="Iampietro C."/>
            <person name="Lluch J."/>
            <person name="Castinel A."/>
            <person name="Donnadieu C."/>
            <person name="Desvignes T."/>
            <person name="Floi Bucao C."/>
            <person name="Jouanno E."/>
            <person name="Wen M."/>
            <person name="Mejri S."/>
            <person name="Dirks R."/>
            <person name="Jansen H."/>
            <person name="Henkel C."/>
            <person name="Chen W.J."/>
            <person name="Zahm M."/>
            <person name="Cabau C."/>
            <person name="Klopp C."/>
            <person name="Thompson A.W."/>
            <person name="Robinson-Rechavi M."/>
            <person name="Braasch I."/>
            <person name="Lecointre G."/>
            <person name="Bobe J."/>
            <person name="Postlethwait J.H."/>
            <person name="Berthelot C."/>
            <person name="Roest Crollius H."/>
            <person name="Guiguen Y."/>
        </authorList>
    </citation>
    <scope>NUCLEOTIDE SEQUENCE</scope>
    <source>
        <strain evidence="2">NC1722</strain>
    </source>
</reference>
<protein>
    <submittedName>
        <fullName evidence="2">Uncharacterized protein</fullName>
    </submittedName>
</protein>
<dbReference type="AlphaFoldDB" id="A0AAD7S5Q9"/>
<dbReference type="EMBL" id="JAINUG010000106">
    <property type="protein sequence ID" value="KAJ8396460.1"/>
    <property type="molecule type" value="Genomic_DNA"/>
</dbReference>
<feature type="compositionally biased region" description="Polar residues" evidence="1">
    <location>
        <begin position="59"/>
        <end position="77"/>
    </location>
</feature>
<proteinExistence type="predicted"/>
<sequence>MTGSSIRVFTTTSTGAHGPSPSEPPVSSGSMTSMCQRGDSRERQAVPWTAHPNCLPNLGLSQYSIGRQGPEANNSAVWRSRCSPAPMLHHM</sequence>
<name>A0AAD7S5Q9_9TELE</name>
<keyword evidence="3" id="KW-1185">Reference proteome</keyword>
<feature type="region of interest" description="Disordered" evidence="1">
    <location>
        <begin position="1"/>
        <end position="91"/>
    </location>
</feature>
<gene>
    <name evidence="2" type="ORF">AAFF_G00017660</name>
</gene>
<organism evidence="2 3">
    <name type="scientific">Aldrovandia affinis</name>
    <dbReference type="NCBI Taxonomy" id="143900"/>
    <lineage>
        <taxon>Eukaryota</taxon>
        <taxon>Metazoa</taxon>
        <taxon>Chordata</taxon>
        <taxon>Craniata</taxon>
        <taxon>Vertebrata</taxon>
        <taxon>Euteleostomi</taxon>
        <taxon>Actinopterygii</taxon>
        <taxon>Neopterygii</taxon>
        <taxon>Teleostei</taxon>
        <taxon>Notacanthiformes</taxon>
        <taxon>Halosauridae</taxon>
        <taxon>Aldrovandia</taxon>
    </lineage>
</organism>
<feature type="compositionally biased region" description="Polar residues" evidence="1">
    <location>
        <begin position="1"/>
        <end position="15"/>
    </location>
</feature>